<protein>
    <submittedName>
        <fullName evidence="1">Uncharacterized protein</fullName>
    </submittedName>
</protein>
<gene>
    <name evidence="1" type="ORF">K8I29_08555</name>
</gene>
<evidence type="ECO:0000313" key="2">
    <source>
        <dbReference type="Proteomes" id="UP000705867"/>
    </source>
</evidence>
<comment type="caution">
    <text evidence="1">The sequence shown here is derived from an EMBL/GenBank/DDBJ whole genome shotgun (WGS) entry which is preliminary data.</text>
</comment>
<reference evidence="1" key="2">
    <citation type="submission" date="2021-08" db="EMBL/GenBank/DDBJ databases">
        <authorList>
            <person name="Dalcin Martins P."/>
        </authorList>
    </citation>
    <scope>NUCLEOTIDE SEQUENCE</scope>
    <source>
        <strain evidence="1">MAG_39</strain>
    </source>
</reference>
<dbReference type="AlphaFoldDB" id="A0A953M1U6"/>
<sequence length="18" mass="2040">MEPEFRSGDIIIVNPHAD</sequence>
<reference evidence="1" key="1">
    <citation type="journal article" date="2021" name="bioRxiv">
        <title>Unraveling nitrogen, sulfur and carbon metabolic pathways and microbial community transcriptional responses to substrate deprivation and toxicity stresses in a bioreactor mimicking anoxic brackish coastal sediment conditions.</title>
        <authorList>
            <person name="Martins P.D."/>
            <person name="Echeveste M.J."/>
            <person name="Arshad A."/>
            <person name="Kurth J."/>
            <person name="Ouboter H."/>
            <person name="Jetten M.S.M."/>
            <person name="Welte C.U."/>
        </authorList>
    </citation>
    <scope>NUCLEOTIDE SEQUENCE</scope>
    <source>
        <strain evidence="1">MAG_39</strain>
    </source>
</reference>
<accession>A0A953M1U6</accession>
<proteinExistence type="predicted"/>
<dbReference type="EMBL" id="JAIOIV010000072">
    <property type="protein sequence ID" value="MBZ0156243.1"/>
    <property type="molecule type" value="Genomic_DNA"/>
</dbReference>
<dbReference type="Proteomes" id="UP000705867">
    <property type="component" value="Unassembled WGS sequence"/>
</dbReference>
<organism evidence="1 2">
    <name type="scientific">Candidatus Nitrobium versatile</name>
    <dbReference type="NCBI Taxonomy" id="2884831"/>
    <lineage>
        <taxon>Bacteria</taxon>
        <taxon>Pseudomonadati</taxon>
        <taxon>Nitrospirota</taxon>
        <taxon>Nitrospiria</taxon>
        <taxon>Nitrospirales</taxon>
        <taxon>Nitrospiraceae</taxon>
        <taxon>Candidatus Nitrobium</taxon>
    </lineage>
</organism>
<evidence type="ECO:0000313" key="1">
    <source>
        <dbReference type="EMBL" id="MBZ0156243.1"/>
    </source>
</evidence>
<name>A0A953M1U6_9BACT</name>